<organism evidence="1 2">
    <name type="scientific">Trichomonas vaginalis (strain ATCC PRA-98 / G3)</name>
    <dbReference type="NCBI Taxonomy" id="412133"/>
    <lineage>
        <taxon>Eukaryota</taxon>
        <taxon>Metamonada</taxon>
        <taxon>Parabasalia</taxon>
        <taxon>Trichomonadida</taxon>
        <taxon>Trichomonadidae</taxon>
        <taxon>Trichomonas</taxon>
    </lineage>
</organism>
<dbReference type="EMBL" id="DS113580">
    <property type="protein sequence ID" value="EAY01066.1"/>
    <property type="molecule type" value="Genomic_DNA"/>
</dbReference>
<dbReference type="KEGG" id="tva:4758890"/>
<evidence type="ECO:0000313" key="1">
    <source>
        <dbReference type="EMBL" id="EAY01066.1"/>
    </source>
</evidence>
<dbReference type="VEuPathDB" id="TrichDB:TVAG_481360"/>
<proteinExistence type="predicted"/>
<evidence type="ECO:0000313" key="2">
    <source>
        <dbReference type="Proteomes" id="UP000001542"/>
    </source>
</evidence>
<dbReference type="Proteomes" id="UP000001542">
    <property type="component" value="Unassembled WGS sequence"/>
</dbReference>
<dbReference type="AlphaFoldDB" id="A2F211"/>
<gene>
    <name evidence="1" type="ORF">TVAG_481360</name>
</gene>
<name>A2F211_TRIV3</name>
<dbReference type="VEuPathDB" id="TrichDB:TVAGG3_0477330"/>
<sequence>MIEESHKLLTDALMDLNAISTDISNIEIEQAIEGEERICFICCNSYEKEAFYLGPAPVNDSITVANFHLKLNYKIIHMHNPPPRLFLTSFDILLASDLKYLTVFFCGHGSVKDNEGVIVFDNGYIRSSTITKHLNLLGKPECCKLIVSDCCGAESVWCSGSIPKNTISLCSSPGLKPSLQANVKGKAQGLFTYFFWKTATKFNALPLAAIIQSANQHLRKFGQTIKCETNPEDVIDQRLLSSIQGSVNINKILGQYKNRKKFYQTYSEESLTKISKFF</sequence>
<protein>
    <recommendedName>
        <fullName evidence="3">Clan CD, family C14, metacaspase-like cysteine peptidase</fullName>
    </recommendedName>
</protein>
<reference evidence="1" key="2">
    <citation type="journal article" date="2007" name="Science">
        <title>Draft genome sequence of the sexually transmitted pathogen Trichomonas vaginalis.</title>
        <authorList>
            <person name="Carlton J.M."/>
            <person name="Hirt R.P."/>
            <person name="Silva J.C."/>
            <person name="Delcher A.L."/>
            <person name="Schatz M."/>
            <person name="Zhao Q."/>
            <person name="Wortman J.R."/>
            <person name="Bidwell S.L."/>
            <person name="Alsmark U.C.M."/>
            <person name="Besteiro S."/>
            <person name="Sicheritz-Ponten T."/>
            <person name="Noel C.J."/>
            <person name="Dacks J.B."/>
            <person name="Foster P.G."/>
            <person name="Simillion C."/>
            <person name="Van de Peer Y."/>
            <person name="Miranda-Saavedra D."/>
            <person name="Barton G.J."/>
            <person name="Westrop G.D."/>
            <person name="Mueller S."/>
            <person name="Dessi D."/>
            <person name="Fiori P.L."/>
            <person name="Ren Q."/>
            <person name="Paulsen I."/>
            <person name="Zhang H."/>
            <person name="Bastida-Corcuera F.D."/>
            <person name="Simoes-Barbosa A."/>
            <person name="Brown M.T."/>
            <person name="Hayes R.D."/>
            <person name="Mukherjee M."/>
            <person name="Okumura C.Y."/>
            <person name="Schneider R."/>
            <person name="Smith A.J."/>
            <person name="Vanacova S."/>
            <person name="Villalvazo M."/>
            <person name="Haas B.J."/>
            <person name="Pertea M."/>
            <person name="Feldblyum T.V."/>
            <person name="Utterback T.R."/>
            <person name="Shu C.L."/>
            <person name="Osoegawa K."/>
            <person name="de Jong P.J."/>
            <person name="Hrdy I."/>
            <person name="Horvathova L."/>
            <person name="Zubacova Z."/>
            <person name="Dolezal P."/>
            <person name="Malik S.B."/>
            <person name="Logsdon J.M. Jr."/>
            <person name="Henze K."/>
            <person name="Gupta A."/>
            <person name="Wang C.C."/>
            <person name="Dunne R.L."/>
            <person name="Upcroft J.A."/>
            <person name="Upcroft P."/>
            <person name="White O."/>
            <person name="Salzberg S.L."/>
            <person name="Tang P."/>
            <person name="Chiu C.-H."/>
            <person name="Lee Y.-S."/>
            <person name="Embley T.M."/>
            <person name="Coombs G.H."/>
            <person name="Mottram J.C."/>
            <person name="Tachezy J."/>
            <person name="Fraser-Liggett C.M."/>
            <person name="Johnson P.J."/>
        </authorList>
    </citation>
    <scope>NUCLEOTIDE SEQUENCE [LARGE SCALE GENOMIC DNA]</scope>
    <source>
        <strain evidence="1">G3</strain>
    </source>
</reference>
<accession>A2F211</accession>
<reference evidence="1" key="1">
    <citation type="submission" date="2006-10" db="EMBL/GenBank/DDBJ databases">
        <authorList>
            <person name="Amadeo P."/>
            <person name="Zhao Q."/>
            <person name="Wortman J."/>
            <person name="Fraser-Liggett C."/>
            <person name="Carlton J."/>
        </authorList>
    </citation>
    <scope>NUCLEOTIDE SEQUENCE</scope>
    <source>
        <strain evidence="1">G3</strain>
    </source>
</reference>
<dbReference type="InParanoid" id="A2F211"/>
<keyword evidence="2" id="KW-1185">Reference proteome</keyword>
<dbReference type="SMR" id="A2F211"/>
<evidence type="ECO:0008006" key="3">
    <source>
        <dbReference type="Google" id="ProtNLM"/>
    </source>
</evidence>
<dbReference type="RefSeq" id="XP_001313938.1">
    <property type="nucleotide sequence ID" value="XM_001313934.1"/>
</dbReference>